<dbReference type="OrthoDB" id="5977502at2759"/>
<reference evidence="1" key="1">
    <citation type="submission" date="2020-04" db="EMBL/GenBank/DDBJ databases">
        <authorList>
            <person name="Alioto T."/>
            <person name="Alioto T."/>
            <person name="Gomez Garrido J."/>
        </authorList>
    </citation>
    <scope>NUCLEOTIDE SEQUENCE</scope>
    <source>
        <strain evidence="1">A484AB</strain>
    </source>
</reference>
<evidence type="ECO:0000313" key="2">
    <source>
        <dbReference type="Proteomes" id="UP001152795"/>
    </source>
</evidence>
<proteinExistence type="predicted"/>
<name>A0A7D9D6X9_PARCT</name>
<dbReference type="Proteomes" id="UP001152795">
    <property type="component" value="Unassembled WGS sequence"/>
</dbReference>
<gene>
    <name evidence="1" type="ORF">PACLA_8A025527</name>
</gene>
<dbReference type="EMBL" id="CACRXK020000120">
    <property type="protein sequence ID" value="CAB3978518.1"/>
    <property type="molecule type" value="Genomic_DNA"/>
</dbReference>
<evidence type="ECO:0000313" key="1">
    <source>
        <dbReference type="EMBL" id="CAB3978518.1"/>
    </source>
</evidence>
<sequence length="251" mass="28322">MSGTHFYLALPSNASYSTFPDNTTTSYRVKLPQTINLNGSWEVGLYTISYPHTWYNLQNKDSHIYSSADGYIFLTSIVDYGYYETMNDLVKSVNAKLKKDNKNDNIKLTYNARTDKVTVHVKNGHQLVVTGRFAIILGFGEKETKIIKTTVSPYASDLHGSMTIYVYCDIAEPQIVGDTNAKLIRSVPVEGKMGDVVTKTFTNIQYVPVQTKSFEDIEILLRDDTGNPVPFERGKVLVTLHFRQKSSPYFA</sequence>
<organism evidence="1 2">
    <name type="scientific">Paramuricea clavata</name>
    <name type="common">Red gorgonian</name>
    <name type="synonym">Violescent sea-whip</name>
    <dbReference type="NCBI Taxonomy" id="317549"/>
    <lineage>
        <taxon>Eukaryota</taxon>
        <taxon>Metazoa</taxon>
        <taxon>Cnidaria</taxon>
        <taxon>Anthozoa</taxon>
        <taxon>Octocorallia</taxon>
        <taxon>Malacalcyonacea</taxon>
        <taxon>Plexauridae</taxon>
        <taxon>Paramuricea</taxon>
    </lineage>
</organism>
<keyword evidence="2" id="KW-1185">Reference proteome</keyword>
<dbReference type="AlphaFoldDB" id="A0A7D9D6X9"/>
<protein>
    <submittedName>
        <fullName evidence="1">Uncharacterized protein</fullName>
    </submittedName>
</protein>
<comment type="caution">
    <text evidence="1">The sequence shown here is derived from an EMBL/GenBank/DDBJ whole genome shotgun (WGS) entry which is preliminary data.</text>
</comment>
<accession>A0A7D9D6X9</accession>